<evidence type="ECO:0000256" key="4">
    <source>
        <dbReference type="ARBA" id="ARBA00022989"/>
    </source>
</evidence>
<dbReference type="PANTHER" id="PTHR32322">
    <property type="entry name" value="INNER MEMBRANE TRANSPORTER"/>
    <property type="match status" value="1"/>
</dbReference>
<evidence type="ECO:0000259" key="7">
    <source>
        <dbReference type="Pfam" id="PF00892"/>
    </source>
</evidence>
<feature type="transmembrane region" description="Helical" evidence="6">
    <location>
        <begin position="82"/>
        <end position="102"/>
    </location>
</feature>
<feature type="transmembrane region" description="Helical" evidence="6">
    <location>
        <begin position="138"/>
        <end position="158"/>
    </location>
</feature>
<evidence type="ECO:0000256" key="6">
    <source>
        <dbReference type="SAM" id="Phobius"/>
    </source>
</evidence>
<protein>
    <submittedName>
        <fullName evidence="8">DMT family transporter</fullName>
    </submittedName>
</protein>
<evidence type="ECO:0000256" key="2">
    <source>
        <dbReference type="ARBA" id="ARBA00007362"/>
    </source>
</evidence>
<comment type="caution">
    <text evidence="8">The sequence shown here is derived from an EMBL/GenBank/DDBJ whole genome shotgun (WGS) entry which is preliminary data.</text>
</comment>
<gene>
    <name evidence="8" type="ORF">E1H14_07210</name>
</gene>
<feature type="transmembrane region" description="Helical" evidence="6">
    <location>
        <begin position="255"/>
        <end position="275"/>
    </location>
</feature>
<evidence type="ECO:0000256" key="5">
    <source>
        <dbReference type="ARBA" id="ARBA00023136"/>
    </source>
</evidence>
<keyword evidence="4 6" id="KW-1133">Transmembrane helix</keyword>
<feature type="domain" description="EamA" evidence="7">
    <location>
        <begin position="2"/>
        <end position="125"/>
    </location>
</feature>
<dbReference type="InterPro" id="IPR037185">
    <property type="entry name" value="EmrE-like"/>
</dbReference>
<keyword evidence="9" id="KW-1185">Reference proteome</keyword>
<name>A0A5A9W260_9GAMM</name>
<reference evidence="8 9" key="1">
    <citation type="submission" date="2019-03" db="EMBL/GenBank/DDBJ databases">
        <title>Nitrincola sp. nov. isolated from an Indian soda lake.</title>
        <authorList>
            <person name="Joshi A."/>
            <person name="Thite S.V."/>
            <person name="Joseph N."/>
            <person name="Dhotre D."/>
            <person name="Moorthy M."/>
            <person name="Shouche Y.S."/>
        </authorList>
    </citation>
    <scope>NUCLEOTIDE SEQUENCE [LARGE SCALE GENOMIC DNA]</scope>
    <source>
        <strain evidence="8 9">MEB193</strain>
    </source>
</reference>
<sequence length="290" mass="32185">MAIWGSSFIALKMAITLLAPMQVIFLRMLIGSLVFLLLWRFWRKGFHYQAGDWKLLMGMALFEPCLYFIFESLALQYTSASQAGMITSTLPLLVAAGAWFFLKEQITAFQWTGFVLALIGVLWMSWHSDISASAPKPWLGNFLEFLAMLSAVGFTLLVKKLTQRYSPLFLTAVQTLSGAVFFFPLAMLSPWPESLPGSLWLNLFYLGAFVSVGAYGLYNYALSQTSAATAGAYVNFLPVFTLLFAFLILQEALNTQQWFAVAIVFSGVALSQLGAKTQKIRVEIPPGTIS</sequence>
<accession>A0A5A9W260</accession>
<dbReference type="EMBL" id="SMRS01000005">
    <property type="protein sequence ID" value="KAA0874816.1"/>
    <property type="molecule type" value="Genomic_DNA"/>
</dbReference>
<dbReference type="PANTHER" id="PTHR32322:SF2">
    <property type="entry name" value="EAMA DOMAIN-CONTAINING PROTEIN"/>
    <property type="match status" value="1"/>
</dbReference>
<keyword evidence="3 6" id="KW-0812">Transmembrane</keyword>
<comment type="similarity">
    <text evidence="2">Belongs to the EamA transporter family.</text>
</comment>
<evidence type="ECO:0000313" key="9">
    <source>
        <dbReference type="Proteomes" id="UP000325302"/>
    </source>
</evidence>
<organism evidence="8 9">
    <name type="scientific">Nitrincola tapanii</name>
    <dbReference type="NCBI Taxonomy" id="1708751"/>
    <lineage>
        <taxon>Bacteria</taxon>
        <taxon>Pseudomonadati</taxon>
        <taxon>Pseudomonadota</taxon>
        <taxon>Gammaproteobacteria</taxon>
        <taxon>Oceanospirillales</taxon>
        <taxon>Oceanospirillaceae</taxon>
        <taxon>Nitrincola</taxon>
    </lineage>
</organism>
<dbReference type="InterPro" id="IPR000620">
    <property type="entry name" value="EamA_dom"/>
</dbReference>
<feature type="domain" description="EamA" evidence="7">
    <location>
        <begin position="139"/>
        <end position="270"/>
    </location>
</feature>
<dbReference type="OrthoDB" id="5584577at2"/>
<dbReference type="AlphaFoldDB" id="A0A5A9W260"/>
<feature type="transmembrane region" description="Helical" evidence="6">
    <location>
        <begin position="165"/>
        <end position="187"/>
    </location>
</feature>
<evidence type="ECO:0000313" key="8">
    <source>
        <dbReference type="EMBL" id="KAA0874816.1"/>
    </source>
</evidence>
<dbReference type="Proteomes" id="UP000325302">
    <property type="component" value="Unassembled WGS sequence"/>
</dbReference>
<evidence type="ECO:0000256" key="3">
    <source>
        <dbReference type="ARBA" id="ARBA00022692"/>
    </source>
</evidence>
<evidence type="ECO:0000256" key="1">
    <source>
        <dbReference type="ARBA" id="ARBA00004141"/>
    </source>
</evidence>
<feature type="transmembrane region" description="Helical" evidence="6">
    <location>
        <begin position="230"/>
        <end position="249"/>
    </location>
</feature>
<feature type="transmembrane region" description="Helical" evidence="6">
    <location>
        <begin position="109"/>
        <end position="126"/>
    </location>
</feature>
<feature type="transmembrane region" description="Helical" evidence="6">
    <location>
        <begin position="199"/>
        <end position="218"/>
    </location>
</feature>
<keyword evidence="5 6" id="KW-0472">Membrane</keyword>
<feature type="transmembrane region" description="Helical" evidence="6">
    <location>
        <begin position="53"/>
        <end position="70"/>
    </location>
</feature>
<feature type="transmembrane region" description="Helical" evidence="6">
    <location>
        <begin position="20"/>
        <end position="41"/>
    </location>
</feature>
<dbReference type="GO" id="GO:0016020">
    <property type="term" value="C:membrane"/>
    <property type="evidence" value="ECO:0007669"/>
    <property type="project" value="UniProtKB-SubCell"/>
</dbReference>
<proteinExistence type="inferred from homology"/>
<comment type="subcellular location">
    <subcellularLocation>
        <location evidence="1">Membrane</location>
        <topology evidence="1">Multi-pass membrane protein</topology>
    </subcellularLocation>
</comment>
<dbReference type="SUPFAM" id="SSF103481">
    <property type="entry name" value="Multidrug resistance efflux transporter EmrE"/>
    <property type="match status" value="2"/>
</dbReference>
<dbReference type="Pfam" id="PF00892">
    <property type="entry name" value="EamA"/>
    <property type="match status" value="2"/>
</dbReference>
<dbReference type="Gene3D" id="1.10.3730.20">
    <property type="match status" value="1"/>
</dbReference>
<dbReference type="InterPro" id="IPR050638">
    <property type="entry name" value="AA-Vitamin_Transporters"/>
</dbReference>